<dbReference type="AlphaFoldDB" id="A0AAE0I924"/>
<evidence type="ECO:0000313" key="4">
    <source>
        <dbReference type="Proteomes" id="UP001286456"/>
    </source>
</evidence>
<accession>A0AAE0I924</accession>
<proteinExistence type="predicted"/>
<organism evidence="3 4">
    <name type="scientific">Cercophora scortea</name>
    <dbReference type="NCBI Taxonomy" id="314031"/>
    <lineage>
        <taxon>Eukaryota</taxon>
        <taxon>Fungi</taxon>
        <taxon>Dikarya</taxon>
        <taxon>Ascomycota</taxon>
        <taxon>Pezizomycotina</taxon>
        <taxon>Sordariomycetes</taxon>
        <taxon>Sordariomycetidae</taxon>
        <taxon>Sordariales</taxon>
        <taxon>Lasiosphaeriaceae</taxon>
        <taxon>Cercophora</taxon>
    </lineage>
</organism>
<comment type="caution">
    <text evidence="3">The sequence shown here is derived from an EMBL/GenBank/DDBJ whole genome shotgun (WGS) entry which is preliminary data.</text>
</comment>
<evidence type="ECO:0000256" key="1">
    <source>
        <dbReference type="SAM" id="Coils"/>
    </source>
</evidence>
<feature type="compositionally biased region" description="Basic and acidic residues" evidence="2">
    <location>
        <begin position="1"/>
        <end position="23"/>
    </location>
</feature>
<feature type="region of interest" description="Disordered" evidence="2">
    <location>
        <begin position="85"/>
        <end position="146"/>
    </location>
</feature>
<feature type="compositionally biased region" description="Polar residues" evidence="2">
    <location>
        <begin position="88"/>
        <end position="114"/>
    </location>
</feature>
<gene>
    <name evidence="3" type="ORF">B0T19DRAFT_242606</name>
</gene>
<dbReference type="EMBL" id="JAUEPO010000005">
    <property type="protein sequence ID" value="KAK3320534.1"/>
    <property type="molecule type" value="Genomic_DNA"/>
</dbReference>
<reference evidence="3" key="2">
    <citation type="submission" date="2023-06" db="EMBL/GenBank/DDBJ databases">
        <authorList>
            <consortium name="Lawrence Berkeley National Laboratory"/>
            <person name="Haridas S."/>
            <person name="Hensen N."/>
            <person name="Bonometti L."/>
            <person name="Westerberg I."/>
            <person name="Brannstrom I.O."/>
            <person name="Guillou S."/>
            <person name="Cros-Aarteil S."/>
            <person name="Calhoun S."/>
            <person name="Kuo A."/>
            <person name="Mondo S."/>
            <person name="Pangilinan J."/>
            <person name="Riley R."/>
            <person name="Labutti K."/>
            <person name="Andreopoulos B."/>
            <person name="Lipzen A."/>
            <person name="Chen C."/>
            <person name="Yanf M."/>
            <person name="Daum C."/>
            <person name="Ng V."/>
            <person name="Clum A."/>
            <person name="Steindorff A."/>
            <person name="Ohm R."/>
            <person name="Martin F."/>
            <person name="Silar P."/>
            <person name="Natvig D."/>
            <person name="Lalanne C."/>
            <person name="Gautier V."/>
            <person name="Ament-Velasquez S.L."/>
            <person name="Kruys A."/>
            <person name="Hutchinson M.I."/>
            <person name="Powell A.J."/>
            <person name="Barry K."/>
            <person name="Miller A.N."/>
            <person name="Grigoriev I.V."/>
            <person name="Debuchy R."/>
            <person name="Gladieux P."/>
            <person name="Thoren M.H."/>
            <person name="Johannesson H."/>
        </authorList>
    </citation>
    <scope>NUCLEOTIDE SEQUENCE</scope>
    <source>
        <strain evidence="3">SMH4131-1</strain>
    </source>
</reference>
<feature type="region of interest" description="Disordered" evidence="2">
    <location>
        <begin position="1"/>
        <end position="67"/>
    </location>
</feature>
<keyword evidence="4" id="KW-1185">Reference proteome</keyword>
<dbReference type="Proteomes" id="UP001286456">
    <property type="component" value="Unassembled WGS sequence"/>
</dbReference>
<protein>
    <submittedName>
        <fullName evidence="3">Uncharacterized protein</fullName>
    </submittedName>
</protein>
<reference evidence="3" key="1">
    <citation type="journal article" date="2023" name="Mol. Phylogenet. Evol.">
        <title>Genome-scale phylogeny and comparative genomics of the fungal order Sordariales.</title>
        <authorList>
            <person name="Hensen N."/>
            <person name="Bonometti L."/>
            <person name="Westerberg I."/>
            <person name="Brannstrom I.O."/>
            <person name="Guillou S."/>
            <person name="Cros-Aarteil S."/>
            <person name="Calhoun S."/>
            <person name="Haridas S."/>
            <person name="Kuo A."/>
            <person name="Mondo S."/>
            <person name="Pangilinan J."/>
            <person name="Riley R."/>
            <person name="LaButti K."/>
            <person name="Andreopoulos B."/>
            <person name="Lipzen A."/>
            <person name="Chen C."/>
            <person name="Yan M."/>
            <person name="Daum C."/>
            <person name="Ng V."/>
            <person name="Clum A."/>
            <person name="Steindorff A."/>
            <person name="Ohm R.A."/>
            <person name="Martin F."/>
            <person name="Silar P."/>
            <person name="Natvig D.O."/>
            <person name="Lalanne C."/>
            <person name="Gautier V."/>
            <person name="Ament-Velasquez S.L."/>
            <person name="Kruys A."/>
            <person name="Hutchinson M.I."/>
            <person name="Powell A.J."/>
            <person name="Barry K."/>
            <person name="Miller A.N."/>
            <person name="Grigoriev I.V."/>
            <person name="Debuchy R."/>
            <person name="Gladieux P."/>
            <person name="Hiltunen Thoren M."/>
            <person name="Johannesson H."/>
        </authorList>
    </citation>
    <scope>NUCLEOTIDE SEQUENCE</scope>
    <source>
        <strain evidence="3">SMH4131-1</strain>
    </source>
</reference>
<sequence length="568" mass="65442">MEDMRREFGLEPEAISHRHDNMPPKRPAKIPIWGDVGTMLPEKTKKQYDDGFSGSSERKSSLPSHDAADAAITGSDRFEKIPHETAANHWTLQPKRSQVPSTSHKLNNPSSTAPNPRRRNQDLPPPRLGQSQDDIDVARRPGRWDNDHEENLRLEMEALRRELREANGRAAQAERVVEQLQRQASINDAARRNENSATVEGLAAQIRTLRAELDDAHSHIFSLQPFRKDFTPKEIGQDYDDLVYGVAEWIGKLADPIVEDPEKINAVVALARKRPADVAKLRRYLDHHIELINGCIFPETDIDILIAIVMRFLQDNVFQPQLFGCMSTAVQALGFIEHSMQNYVEPKRDTYALRSWRAEAMNAMICSPEYKHARDARIHDLTEELASIFKVLRKDRDWNKICRSCQALIVKPAVELQEKFFISTHHYYLELEPMMAATSRNELATIPDFYTRLTEVACENILQNRKPFDLAKMEPKPTKEQLYKNLTNVSTIVPGLTLRMIGKGDALVEPKRVRKQQMLVAWGNQDKRDRFTANTDRTLMNRLYYISRDRPDRESEGIWSQFRHLQWG</sequence>
<feature type="compositionally biased region" description="Basic and acidic residues" evidence="2">
    <location>
        <begin position="136"/>
        <end position="146"/>
    </location>
</feature>
<evidence type="ECO:0000313" key="3">
    <source>
        <dbReference type="EMBL" id="KAK3320534.1"/>
    </source>
</evidence>
<name>A0AAE0I924_9PEZI</name>
<feature type="coiled-coil region" evidence="1">
    <location>
        <begin position="149"/>
        <end position="183"/>
    </location>
</feature>
<evidence type="ECO:0000256" key="2">
    <source>
        <dbReference type="SAM" id="MobiDB-lite"/>
    </source>
</evidence>
<keyword evidence="1" id="KW-0175">Coiled coil</keyword>